<dbReference type="EMBL" id="KQ257472">
    <property type="protein sequence ID" value="KNC96000.1"/>
    <property type="molecule type" value="Genomic_DNA"/>
</dbReference>
<proteinExistence type="predicted"/>
<keyword evidence="6" id="KW-1185">Reference proteome</keyword>
<protein>
    <recommendedName>
        <fullName evidence="4">EDR1/CTR1/ARMC3-like peptidase-like domain-containing protein</fullName>
    </recommendedName>
</protein>
<organism evidence="5 6">
    <name type="scientific">Spizellomyces punctatus (strain DAOM BR117)</name>
    <dbReference type="NCBI Taxonomy" id="645134"/>
    <lineage>
        <taxon>Eukaryota</taxon>
        <taxon>Fungi</taxon>
        <taxon>Fungi incertae sedis</taxon>
        <taxon>Chytridiomycota</taxon>
        <taxon>Chytridiomycota incertae sedis</taxon>
        <taxon>Chytridiomycetes</taxon>
        <taxon>Spizellomycetales</taxon>
        <taxon>Spizellomycetaceae</taxon>
        <taxon>Spizellomyces</taxon>
    </lineage>
</organism>
<dbReference type="OrthoDB" id="7537227at2759"/>
<dbReference type="InterPro" id="IPR055164">
    <property type="entry name" value="EDR1/CTR1/ARMC3-like_pept-like"/>
</dbReference>
<dbReference type="Pfam" id="PF14381">
    <property type="entry name" value="EDR1_CTR1_ARMC3_pept"/>
    <property type="match status" value="1"/>
</dbReference>
<dbReference type="PANTHER" id="PTHR46618:SF1">
    <property type="entry name" value="ARMADILLO REPEAT-CONTAINING PROTEIN 3"/>
    <property type="match status" value="1"/>
</dbReference>
<dbReference type="AlphaFoldDB" id="A0A0L0H3F8"/>
<evidence type="ECO:0000256" key="3">
    <source>
        <dbReference type="SAM" id="MobiDB-lite"/>
    </source>
</evidence>
<dbReference type="InterPro" id="IPR011989">
    <property type="entry name" value="ARM-like"/>
</dbReference>
<dbReference type="SMART" id="SM00185">
    <property type="entry name" value="ARM"/>
    <property type="match status" value="12"/>
</dbReference>
<dbReference type="InterPro" id="IPR000225">
    <property type="entry name" value="Armadillo"/>
</dbReference>
<feature type="region of interest" description="Disordered" evidence="3">
    <location>
        <begin position="728"/>
        <end position="765"/>
    </location>
</feature>
<evidence type="ECO:0000256" key="1">
    <source>
        <dbReference type="ARBA" id="ARBA00022737"/>
    </source>
</evidence>
<keyword evidence="1" id="KW-0677">Repeat</keyword>
<sequence>MAEQTMCDAASFGVSDVRTLILLLDSPEQLVCVGALDALAKYAEAASKHRIQLLSLNILNPLIDLCKSTDPLVKKSAVACLAASTELTTDFHPELRRRDVMILLISLLGPDQPPEVQDEAAFALANLARDFANKADIRSAGGIKALVALLDSPDPDVKKNVGHALSSMLEDFASRMEVRYVNGLAPLLELLASEYQDVQENALTSLIRCAEDYGNRIEIRKLNGIRRLVDFLNQNLPELHHLTLLCLANCFEDSETSSIFPELGGLASLVKMAGADDVRIKRNAALALARAAKLDRNQNYIREAGALPVLLANLAHSDPGAISHAAMALAYLGKNEINQIELSKMGAAEVFIRLLAHDDLDVCRQSVGALSSLCLNAKARPKVRQNDGVQAVLKLLSLEDIQTLLNACECLANLAEDSAIRTDIVKLYSGVHSLVMTLQKTDLKIKSTAALALARCMQDADGRMALTKEPQDRGLNHIIELIASKDINVCRNAAYALSNAAQHDGIAMAACRAGALEALIDLSKDPARHAPKFAADALEKLLNYNLSAKYWLRDHLSATNIIPDVFYDFGSAGSNLDSLHPFPSLQELKSQPVDKRREVLLIDPVQDPHLNALVQLASEGSLALRTPRQQIRQIASIVVQVLGGTVDRARLQDVAYKFKITELKVKLGTNVIPLGQVAHGTFYHRALLFKFLCDKVGLAPCTLVRGEYGRAWNVVDVMRQTLTPPKIPAPIVPSAPTTPAKPEKMAGSARVRHSVSANRGDRDGGVTGGLVGSAAGNATVATTVPVPPATLVPITLPDPADDVVPMPEEKAIVDLMFDPGRLLIVGSPEADMYQRFS</sequence>
<dbReference type="PROSITE" id="PS50176">
    <property type="entry name" value="ARM_REPEAT"/>
    <property type="match status" value="2"/>
</dbReference>
<reference evidence="5 6" key="1">
    <citation type="submission" date="2009-08" db="EMBL/GenBank/DDBJ databases">
        <title>The Genome Sequence of Spizellomyces punctatus strain DAOM BR117.</title>
        <authorList>
            <consortium name="The Broad Institute Genome Sequencing Platform"/>
            <person name="Russ C."/>
            <person name="Cuomo C."/>
            <person name="Shea T."/>
            <person name="Young S.K."/>
            <person name="Zeng Q."/>
            <person name="Koehrsen M."/>
            <person name="Haas B."/>
            <person name="Borodovsky M."/>
            <person name="Guigo R."/>
            <person name="Alvarado L."/>
            <person name="Berlin A."/>
            <person name="Bochicchio J."/>
            <person name="Borenstein D."/>
            <person name="Chapman S."/>
            <person name="Chen Z."/>
            <person name="Engels R."/>
            <person name="Freedman E."/>
            <person name="Gellesch M."/>
            <person name="Goldberg J."/>
            <person name="Griggs A."/>
            <person name="Gujja S."/>
            <person name="Heiman D."/>
            <person name="Hepburn T."/>
            <person name="Howarth C."/>
            <person name="Jen D."/>
            <person name="Larson L."/>
            <person name="Lewis B."/>
            <person name="Mehta T."/>
            <person name="Park D."/>
            <person name="Pearson M."/>
            <person name="Roberts A."/>
            <person name="Saif S."/>
            <person name="Shenoy N."/>
            <person name="Sisk P."/>
            <person name="Stolte C."/>
            <person name="Sykes S."/>
            <person name="Thomson T."/>
            <person name="Walk T."/>
            <person name="White J."/>
            <person name="Yandava C."/>
            <person name="Burger G."/>
            <person name="Gray M.W."/>
            <person name="Holland P.W.H."/>
            <person name="King N."/>
            <person name="Lang F.B.F."/>
            <person name="Roger A.J."/>
            <person name="Ruiz-Trillo I."/>
            <person name="Lander E."/>
            <person name="Nusbaum C."/>
        </authorList>
    </citation>
    <scope>NUCLEOTIDE SEQUENCE [LARGE SCALE GENOMIC DNA]</scope>
    <source>
        <strain evidence="5 6">DAOM BR117</strain>
    </source>
</reference>
<feature type="repeat" description="ARM" evidence="2">
    <location>
        <begin position="99"/>
        <end position="142"/>
    </location>
</feature>
<dbReference type="eggNOG" id="KOG0167">
    <property type="taxonomic scope" value="Eukaryota"/>
</dbReference>
<feature type="repeat" description="ARM" evidence="2">
    <location>
        <begin position="346"/>
        <end position="388"/>
    </location>
</feature>
<gene>
    <name evidence="5" type="ORF">SPPG_08599</name>
</gene>
<dbReference type="Proteomes" id="UP000053201">
    <property type="component" value="Unassembled WGS sequence"/>
</dbReference>
<dbReference type="InterPro" id="IPR052441">
    <property type="entry name" value="Armadillo-Ser/Thr_Kinase"/>
</dbReference>
<dbReference type="Gene3D" id="1.25.10.10">
    <property type="entry name" value="Leucine-rich Repeat Variant"/>
    <property type="match status" value="3"/>
</dbReference>
<feature type="domain" description="EDR1/CTR1/ARMC3-like peptidase-like" evidence="4">
    <location>
        <begin position="545"/>
        <end position="708"/>
    </location>
</feature>
<evidence type="ECO:0000259" key="4">
    <source>
        <dbReference type="Pfam" id="PF14381"/>
    </source>
</evidence>
<dbReference type="SUPFAM" id="SSF48371">
    <property type="entry name" value="ARM repeat"/>
    <property type="match status" value="2"/>
</dbReference>
<evidence type="ECO:0000313" key="6">
    <source>
        <dbReference type="Proteomes" id="UP000053201"/>
    </source>
</evidence>
<dbReference type="STRING" id="645134.A0A0L0H3F8"/>
<accession>A0A0L0H3F8</accession>
<dbReference type="InParanoid" id="A0A0L0H3F8"/>
<name>A0A0L0H3F8_SPIPD</name>
<evidence type="ECO:0000256" key="2">
    <source>
        <dbReference type="PROSITE-ProRule" id="PRU00259"/>
    </source>
</evidence>
<dbReference type="RefSeq" id="XP_016604040.1">
    <property type="nucleotide sequence ID" value="XM_016756746.1"/>
</dbReference>
<evidence type="ECO:0000313" key="5">
    <source>
        <dbReference type="EMBL" id="KNC96000.1"/>
    </source>
</evidence>
<dbReference type="InterPro" id="IPR016024">
    <property type="entry name" value="ARM-type_fold"/>
</dbReference>
<dbReference type="Pfam" id="PF13646">
    <property type="entry name" value="HEAT_2"/>
    <property type="match status" value="1"/>
</dbReference>
<dbReference type="GeneID" id="27691751"/>
<dbReference type="PANTHER" id="PTHR46618">
    <property type="entry name" value="ARMADILLO REPEAT-CONTAINING PROTEIN 3"/>
    <property type="match status" value="1"/>
</dbReference>
<dbReference type="VEuPathDB" id="FungiDB:SPPG_08599"/>
<dbReference type="OMA" id="AMCENSA"/>
<dbReference type="eggNOG" id="KOG0240">
    <property type="taxonomic scope" value="Eukaryota"/>
</dbReference>